<dbReference type="CDD" id="cd00383">
    <property type="entry name" value="trans_reg_C"/>
    <property type="match status" value="1"/>
</dbReference>
<evidence type="ECO:0000256" key="4">
    <source>
        <dbReference type="ARBA" id="ARBA00023163"/>
    </source>
</evidence>
<proteinExistence type="inferred from homology"/>
<name>Q0RIE9_FRAAA</name>
<sequence length="248" mass="28040">MLGPLQIRNEKPVRISAPKVEILLAALLIRANRPVSAEELISEIWGDDRPSRVRAGLHVYISQLRKICIGPEGHGAVITTHAHGYVLRVDDSLTDVHDLQQLHARGRADQADQPERAFVSFTAAAALFRGPVLAGIRDGDIVSTFIRWAEEMRLECLESIARCSLRTGRHRELVCDLTNWIDEHPFHEAFRELLMLALHLSGRRAEALREFQCARRLMREELGLEPSETMRQLQNAILNDRRDLVVAG</sequence>
<evidence type="ECO:0000256" key="5">
    <source>
        <dbReference type="PROSITE-ProRule" id="PRU01091"/>
    </source>
</evidence>
<dbReference type="GO" id="GO:0003677">
    <property type="term" value="F:DNA binding"/>
    <property type="evidence" value="ECO:0007669"/>
    <property type="project" value="UniProtKB-UniRule"/>
</dbReference>
<dbReference type="AlphaFoldDB" id="Q0RIE9"/>
<dbReference type="PANTHER" id="PTHR35807">
    <property type="entry name" value="TRANSCRIPTIONAL REGULATOR REDD-RELATED"/>
    <property type="match status" value="1"/>
</dbReference>
<dbReference type="InterPro" id="IPR036388">
    <property type="entry name" value="WH-like_DNA-bd_sf"/>
</dbReference>
<gene>
    <name evidence="7" type="ordered locus">FRAAL4078</name>
</gene>
<reference evidence="7 8" key="1">
    <citation type="journal article" date="2007" name="Genome Res.">
        <title>Genome characteristics of facultatively symbiotic Frankia sp. strains reflect host range and host plant biogeography.</title>
        <authorList>
            <person name="Normand P."/>
            <person name="Lapierre P."/>
            <person name="Tisa L.S."/>
            <person name="Gogarten J.P."/>
            <person name="Alloisio N."/>
            <person name="Bagnarol E."/>
            <person name="Bassi C.A."/>
            <person name="Berry A.M."/>
            <person name="Bickhart D.M."/>
            <person name="Choisne N."/>
            <person name="Couloux A."/>
            <person name="Cournoyer B."/>
            <person name="Cruveiller S."/>
            <person name="Daubin V."/>
            <person name="Demange N."/>
            <person name="Francino M.P."/>
            <person name="Goltsman E."/>
            <person name="Huang Y."/>
            <person name="Kopp O.R."/>
            <person name="Labarre L."/>
            <person name="Lapidus A."/>
            <person name="Lavire C."/>
            <person name="Marechal J."/>
            <person name="Martinez M."/>
            <person name="Mastronunzio J.E."/>
            <person name="Mullin B.C."/>
            <person name="Niemann J."/>
            <person name="Pujic P."/>
            <person name="Rawnsley T."/>
            <person name="Rouy Z."/>
            <person name="Schenowitz C."/>
            <person name="Sellstedt A."/>
            <person name="Tavares F."/>
            <person name="Tomkins J.P."/>
            <person name="Vallenet D."/>
            <person name="Valverde C."/>
            <person name="Wall L.G."/>
            <person name="Wang Y."/>
            <person name="Medigue C."/>
            <person name="Benson D.R."/>
        </authorList>
    </citation>
    <scope>NUCLEOTIDE SEQUENCE [LARGE SCALE GENOMIC DNA]</scope>
    <source>
        <strain evidence="8">DSM 45986 / CECT 9034 / ACN14a</strain>
    </source>
</reference>
<feature type="domain" description="OmpR/PhoB-type" evidence="6">
    <location>
        <begin position="1"/>
        <end position="89"/>
    </location>
</feature>
<evidence type="ECO:0000256" key="2">
    <source>
        <dbReference type="ARBA" id="ARBA00023015"/>
    </source>
</evidence>
<dbReference type="SUPFAM" id="SSF48452">
    <property type="entry name" value="TPR-like"/>
    <property type="match status" value="1"/>
</dbReference>
<dbReference type="EMBL" id="CT573213">
    <property type="protein sequence ID" value="CAJ62720.1"/>
    <property type="molecule type" value="Genomic_DNA"/>
</dbReference>
<dbReference type="SMART" id="SM00862">
    <property type="entry name" value="Trans_reg_C"/>
    <property type="match status" value="1"/>
</dbReference>
<dbReference type="InterPro" id="IPR001867">
    <property type="entry name" value="OmpR/PhoB-type_DNA-bd"/>
</dbReference>
<dbReference type="Pfam" id="PF03704">
    <property type="entry name" value="BTAD"/>
    <property type="match status" value="1"/>
</dbReference>
<protein>
    <submittedName>
        <fullName evidence="7">SARP family pathway specific transcriptional activator</fullName>
    </submittedName>
</protein>
<dbReference type="KEGG" id="fal:FRAAL4078"/>
<dbReference type="GO" id="GO:0000160">
    <property type="term" value="P:phosphorelay signal transduction system"/>
    <property type="evidence" value="ECO:0007669"/>
    <property type="project" value="InterPro"/>
</dbReference>
<dbReference type="eggNOG" id="COG3629">
    <property type="taxonomic scope" value="Bacteria"/>
</dbReference>
<evidence type="ECO:0000256" key="1">
    <source>
        <dbReference type="ARBA" id="ARBA00005820"/>
    </source>
</evidence>
<comment type="similarity">
    <text evidence="1">Belongs to the AfsR/DnrI/RedD regulatory family.</text>
</comment>
<keyword evidence="2" id="KW-0805">Transcription regulation</keyword>
<dbReference type="HOGENOM" id="CLU_004665_0_1_11"/>
<dbReference type="STRING" id="326424.FRAAL4078"/>
<organism evidence="7 8">
    <name type="scientific">Frankia alni (strain DSM 45986 / CECT 9034 / ACN14a)</name>
    <dbReference type="NCBI Taxonomy" id="326424"/>
    <lineage>
        <taxon>Bacteria</taxon>
        <taxon>Bacillati</taxon>
        <taxon>Actinomycetota</taxon>
        <taxon>Actinomycetes</taxon>
        <taxon>Frankiales</taxon>
        <taxon>Frankiaceae</taxon>
        <taxon>Frankia</taxon>
    </lineage>
</organism>
<dbReference type="Pfam" id="PF00486">
    <property type="entry name" value="Trans_reg_C"/>
    <property type="match status" value="1"/>
</dbReference>
<dbReference type="InterPro" id="IPR005158">
    <property type="entry name" value="BTAD"/>
</dbReference>
<keyword evidence="8" id="KW-1185">Reference proteome</keyword>
<feature type="DNA-binding region" description="OmpR/PhoB-type" evidence="5">
    <location>
        <begin position="1"/>
        <end position="89"/>
    </location>
</feature>
<evidence type="ECO:0000313" key="8">
    <source>
        <dbReference type="Proteomes" id="UP000000657"/>
    </source>
</evidence>
<dbReference type="GO" id="GO:0006355">
    <property type="term" value="P:regulation of DNA-templated transcription"/>
    <property type="evidence" value="ECO:0007669"/>
    <property type="project" value="InterPro"/>
</dbReference>
<dbReference type="SUPFAM" id="SSF46894">
    <property type="entry name" value="C-terminal effector domain of the bipartite response regulators"/>
    <property type="match status" value="1"/>
</dbReference>
<evidence type="ECO:0000259" key="6">
    <source>
        <dbReference type="PROSITE" id="PS51755"/>
    </source>
</evidence>
<dbReference type="InterPro" id="IPR051677">
    <property type="entry name" value="AfsR-DnrI-RedD_regulator"/>
</dbReference>
<dbReference type="PANTHER" id="PTHR35807:SF1">
    <property type="entry name" value="TRANSCRIPTIONAL REGULATOR REDD"/>
    <property type="match status" value="1"/>
</dbReference>
<dbReference type="InterPro" id="IPR016032">
    <property type="entry name" value="Sig_transdc_resp-reg_C-effctor"/>
</dbReference>
<dbReference type="SMART" id="SM01043">
    <property type="entry name" value="BTAD"/>
    <property type="match status" value="1"/>
</dbReference>
<evidence type="ECO:0000313" key="7">
    <source>
        <dbReference type="EMBL" id="CAJ62720.1"/>
    </source>
</evidence>
<keyword evidence="3 5" id="KW-0238">DNA-binding</keyword>
<accession>Q0RIE9</accession>
<evidence type="ECO:0000256" key="3">
    <source>
        <dbReference type="ARBA" id="ARBA00023125"/>
    </source>
</evidence>
<dbReference type="InterPro" id="IPR011990">
    <property type="entry name" value="TPR-like_helical_dom_sf"/>
</dbReference>
<dbReference type="PROSITE" id="PS51755">
    <property type="entry name" value="OMPR_PHOB"/>
    <property type="match status" value="1"/>
</dbReference>
<dbReference type="Proteomes" id="UP000000657">
    <property type="component" value="Chromosome"/>
</dbReference>
<dbReference type="Gene3D" id="1.10.10.10">
    <property type="entry name" value="Winged helix-like DNA-binding domain superfamily/Winged helix DNA-binding domain"/>
    <property type="match status" value="1"/>
</dbReference>
<dbReference type="CDD" id="cd15831">
    <property type="entry name" value="BTAD"/>
    <property type="match status" value="1"/>
</dbReference>
<dbReference type="Gene3D" id="1.25.40.10">
    <property type="entry name" value="Tetratricopeptide repeat domain"/>
    <property type="match status" value="1"/>
</dbReference>
<keyword evidence="4" id="KW-0804">Transcription</keyword>